<dbReference type="InterPro" id="IPR050637">
    <property type="entry name" value="NLRP_innate_immun_reg"/>
</dbReference>
<dbReference type="AlphaFoldDB" id="A0A7M5XI15"/>
<evidence type="ECO:0000256" key="1">
    <source>
        <dbReference type="ARBA" id="ARBA00004496"/>
    </source>
</evidence>
<dbReference type="PROSITE" id="PS50837">
    <property type="entry name" value="NACHT"/>
    <property type="match status" value="1"/>
</dbReference>
<evidence type="ECO:0000256" key="2">
    <source>
        <dbReference type="ARBA" id="ARBA00022490"/>
    </source>
</evidence>
<evidence type="ECO:0000256" key="4">
    <source>
        <dbReference type="SAM" id="MobiDB-lite"/>
    </source>
</evidence>
<keyword evidence="2" id="KW-0963">Cytoplasm</keyword>
<reference evidence="6" key="1">
    <citation type="submission" date="2021-01" db="UniProtKB">
        <authorList>
            <consortium name="EnsemblMetazoa"/>
        </authorList>
    </citation>
    <scope>IDENTIFICATION</scope>
</reference>
<dbReference type="PANTHER" id="PTHR45690">
    <property type="entry name" value="NACHT, LRR AND PYD DOMAINS-CONTAINING PROTEIN 12"/>
    <property type="match status" value="1"/>
</dbReference>
<dbReference type="EnsemblMetazoa" id="CLYHEMT023878.1">
    <property type="protein sequence ID" value="CLYHEMP023878.1"/>
    <property type="gene ID" value="CLYHEMG023878"/>
</dbReference>
<proteinExistence type="predicted"/>
<evidence type="ECO:0000313" key="6">
    <source>
        <dbReference type="EnsemblMetazoa" id="CLYHEMP023878.1"/>
    </source>
</evidence>
<comment type="subcellular location">
    <subcellularLocation>
        <location evidence="1">Cytoplasm</location>
    </subcellularLocation>
</comment>
<dbReference type="Pfam" id="PF05729">
    <property type="entry name" value="NACHT"/>
    <property type="match status" value="1"/>
</dbReference>
<evidence type="ECO:0000256" key="3">
    <source>
        <dbReference type="ARBA" id="ARBA00022737"/>
    </source>
</evidence>
<dbReference type="SUPFAM" id="SSF52540">
    <property type="entry name" value="P-loop containing nucleoside triphosphate hydrolases"/>
    <property type="match status" value="1"/>
</dbReference>
<keyword evidence="3" id="KW-0677">Repeat</keyword>
<dbReference type="PANTHER" id="PTHR45690:SF19">
    <property type="entry name" value="NACHT, LRR AND PYD DOMAINS-CONTAINING PROTEIN 3"/>
    <property type="match status" value="1"/>
</dbReference>
<feature type="compositionally biased region" description="Pro residues" evidence="4">
    <location>
        <begin position="22"/>
        <end position="31"/>
    </location>
</feature>
<evidence type="ECO:0000313" key="7">
    <source>
        <dbReference type="Proteomes" id="UP000594262"/>
    </source>
</evidence>
<keyword evidence="7" id="KW-1185">Reference proteome</keyword>
<protein>
    <recommendedName>
        <fullName evidence="5">NACHT domain-containing protein</fullName>
    </recommendedName>
</protein>
<accession>A0A7M5XI15</accession>
<feature type="region of interest" description="Disordered" evidence="4">
    <location>
        <begin position="1"/>
        <end position="66"/>
    </location>
</feature>
<organism evidence="6 7">
    <name type="scientific">Clytia hemisphaerica</name>
    <dbReference type="NCBI Taxonomy" id="252671"/>
    <lineage>
        <taxon>Eukaryota</taxon>
        <taxon>Metazoa</taxon>
        <taxon>Cnidaria</taxon>
        <taxon>Hydrozoa</taxon>
        <taxon>Hydroidolina</taxon>
        <taxon>Leptothecata</taxon>
        <taxon>Obeliida</taxon>
        <taxon>Clytiidae</taxon>
        <taxon>Clytia</taxon>
    </lineage>
</organism>
<feature type="domain" description="NACHT" evidence="5">
    <location>
        <begin position="342"/>
        <end position="432"/>
    </location>
</feature>
<name>A0A7M5XI15_9CNID</name>
<dbReference type="GO" id="GO:0005737">
    <property type="term" value="C:cytoplasm"/>
    <property type="evidence" value="ECO:0007669"/>
    <property type="project" value="UniProtKB-SubCell"/>
</dbReference>
<dbReference type="OrthoDB" id="120976at2759"/>
<dbReference type="InterPro" id="IPR007111">
    <property type="entry name" value="NACHT_NTPase"/>
</dbReference>
<sequence>MEIEILDVDEAPKPNTGHSQPPGGPPKPPEPNIQGQDVDEAPKPNIGHSQPPGGPPKPLEPNIQGQADHNPMYVLVYKPNPNPNPKNNPHCIFVKSVIDRHFHCLNSWGEHEPEPRVPINQAENQLWKIMLKYDRTPEGNGNVSRDDSSYINENKAKITSTSNTVMFNNGKSDKSTPASCCLEEVLDYISKKLTHEESKKLLKSLGIDDNGSQEEMSKKLENIAWFDLKKELEMIGKDDIIDHIKKKTLITKGLKTTSDRLRKHYDNELEDCLVEQPLSPYTEDTTSAKREDVYIDLVVLPSADVDKEWSNSDRAALIEQQKYQKREKSTKDINQILPSDNEAVFVRGVAGIGKTTLLDMFTYKWAKRELTNTASIEFMFHFSCRKLNIISNRFNSLEELFQLQYPDLNISFKDLKEISERVLIVIDGLDELKDLYLSENLSTSKTTNQIVFELLNPKGAWLPNHKVITCGRPKASEFVKKQLPKTRRKNIELCGFDDENIRKYIENFFGEQKDEAKKVQKRIEQSYDLQIMARVPVFLYSICSVYKEQLIKAPINTQTELTFFATLIFIKDHFNKKSKGYKTVRDIAGDKNVAKVLLCLMELSTTTYMQNKILFRQSEISLLNSPIPLEETGFLSKYSSNLLEPSFQFRHLFLQEFLTGLQICVTKDIKPFSGNVELSSCKPTILGIQRMLKMKENELFLLLYKNLEAIHQSRKPDSKAETAFTFDEFVGEFLKIPSSMIANNDTLFIKTFKNDCVEFLTLYKESRDNLIPTPFASAEIIVTGNYKDFLNIVNLINDLNIKNIDLLHVVEPKYSEHEKHLISLSALGDEYKTVIKIGRAKSFTCKQGELQIHSDPSSLKGIPDDMLKKSTLIDFKIFFEDKYNDDHVVDIVNFSRRLLVYNKRIKVPYIQVNGLNAHNIVTLINELKIKKTGELVVDDPKYSAHEKHLISLSALGKEFKTVIKIDENELHDLYFQCRRGDLDINVCSLSLAEIPDDLLTKSTSFDVSIGFEILEDCNMTDAINFLRRLSSYTKPITISDMYIESTDVLTIVKLILDNNFVITGSLHVYYPSYDKEEMRLITLSSLGEEFQTNIEIAMENEDCFNNKSYFECYSGYLTIVCHSVSCSLVDIPNELLQMSNSFRVSIEVEFQRTDDEYEETVDFLSDIIDFLRRLTSNNKPIVLEHWKCQINNDDYDDMKVWRWISHDEKTIRSILEGHNIDMTNINFQLKKK</sequence>
<dbReference type="InterPro" id="IPR027417">
    <property type="entry name" value="P-loop_NTPase"/>
</dbReference>
<dbReference type="Proteomes" id="UP000594262">
    <property type="component" value="Unplaced"/>
</dbReference>
<dbReference type="Gene3D" id="3.40.50.300">
    <property type="entry name" value="P-loop containing nucleotide triphosphate hydrolases"/>
    <property type="match status" value="1"/>
</dbReference>
<evidence type="ECO:0000259" key="5">
    <source>
        <dbReference type="PROSITE" id="PS50837"/>
    </source>
</evidence>